<dbReference type="EMBL" id="CVRI01000057">
    <property type="protein sequence ID" value="CRL02102.1"/>
    <property type="molecule type" value="Genomic_DNA"/>
</dbReference>
<reference evidence="2 3" key="1">
    <citation type="submission" date="2015-04" db="EMBL/GenBank/DDBJ databases">
        <authorList>
            <person name="Syromyatnikov M.Y."/>
            <person name="Popov V.N."/>
        </authorList>
    </citation>
    <scope>NUCLEOTIDE SEQUENCE [LARGE SCALE GENOMIC DNA]</scope>
</reference>
<keyword evidence="3" id="KW-1185">Reference proteome</keyword>
<name>A0A1J1ISL5_9DIPT</name>
<sequence>MQTSQRRKLKNPQNRRLKNILMFVTNYLSLSNNIKAYWDLSLPYLMTHKKRSFIHIFSYSHSYISTLILFTIVSCSAVKLYVEQQFIKISHNEWQI</sequence>
<proteinExistence type="predicted"/>
<keyword evidence="1" id="KW-0812">Transmembrane</keyword>
<protein>
    <submittedName>
        <fullName evidence="2">CLUMA_CG015491, isoform A</fullName>
    </submittedName>
</protein>
<organism evidence="2 3">
    <name type="scientific">Clunio marinus</name>
    <dbReference type="NCBI Taxonomy" id="568069"/>
    <lineage>
        <taxon>Eukaryota</taxon>
        <taxon>Metazoa</taxon>
        <taxon>Ecdysozoa</taxon>
        <taxon>Arthropoda</taxon>
        <taxon>Hexapoda</taxon>
        <taxon>Insecta</taxon>
        <taxon>Pterygota</taxon>
        <taxon>Neoptera</taxon>
        <taxon>Endopterygota</taxon>
        <taxon>Diptera</taxon>
        <taxon>Nematocera</taxon>
        <taxon>Chironomoidea</taxon>
        <taxon>Chironomidae</taxon>
        <taxon>Clunio</taxon>
    </lineage>
</organism>
<evidence type="ECO:0000313" key="2">
    <source>
        <dbReference type="EMBL" id="CRL02102.1"/>
    </source>
</evidence>
<feature type="transmembrane region" description="Helical" evidence="1">
    <location>
        <begin position="58"/>
        <end position="82"/>
    </location>
</feature>
<dbReference type="Proteomes" id="UP000183832">
    <property type="component" value="Unassembled WGS sequence"/>
</dbReference>
<accession>A0A1J1ISL5</accession>
<evidence type="ECO:0000313" key="3">
    <source>
        <dbReference type="Proteomes" id="UP000183832"/>
    </source>
</evidence>
<keyword evidence="1" id="KW-1133">Transmembrane helix</keyword>
<keyword evidence="1" id="KW-0472">Membrane</keyword>
<evidence type="ECO:0000256" key="1">
    <source>
        <dbReference type="SAM" id="Phobius"/>
    </source>
</evidence>
<dbReference type="AlphaFoldDB" id="A0A1J1ISL5"/>
<gene>
    <name evidence="2" type="ORF">CLUMA_CG015491</name>
</gene>